<gene>
    <name evidence="1" type="ORF">E1288_02925</name>
</gene>
<sequence length="71" mass="8291">MRDYVIANQKMGADNAKRVAARSRFAVWAQYQMIRMLPYVPGKALMMRKMLQVINGIDLPDYSQLRQLKMV</sequence>
<organism evidence="1 2">
    <name type="scientific">Saccharopolyspora elongata</name>
    <dbReference type="NCBI Taxonomy" id="2530387"/>
    <lineage>
        <taxon>Bacteria</taxon>
        <taxon>Bacillati</taxon>
        <taxon>Actinomycetota</taxon>
        <taxon>Actinomycetes</taxon>
        <taxon>Pseudonocardiales</taxon>
        <taxon>Pseudonocardiaceae</taxon>
        <taxon>Saccharopolyspora</taxon>
    </lineage>
</organism>
<dbReference type="AlphaFoldDB" id="A0A4V2YP22"/>
<dbReference type="Proteomes" id="UP000294947">
    <property type="component" value="Unassembled WGS sequence"/>
</dbReference>
<dbReference type="RefSeq" id="WP_132480226.1">
    <property type="nucleotide sequence ID" value="NZ_SMKW01000002.1"/>
</dbReference>
<protein>
    <submittedName>
        <fullName evidence="1">Uncharacterized protein</fullName>
    </submittedName>
</protein>
<dbReference type="EMBL" id="SMKW01000002">
    <property type="protein sequence ID" value="TDD56117.1"/>
    <property type="molecule type" value="Genomic_DNA"/>
</dbReference>
<reference evidence="1 2" key="1">
    <citation type="submission" date="2019-03" db="EMBL/GenBank/DDBJ databases">
        <title>Draft genome sequences of novel Actinobacteria.</title>
        <authorList>
            <person name="Sahin N."/>
            <person name="Ay H."/>
            <person name="Saygin H."/>
        </authorList>
    </citation>
    <scope>NUCLEOTIDE SEQUENCE [LARGE SCALE GENOMIC DNA]</scope>
    <source>
        <strain evidence="1 2">7K502</strain>
    </source>
</reference>
<proteinExistence type="predicted"/>
<keyword evidence="2" id="KW-1185">Reference proteome</keyword>
<evidence type="ECO:0000313" key="2">
    <source>
        <dbReference type="Proteomes" id="UP000294947"/>
    </source>
</evidence>
<comment type="caution">
    <text evidence="1">The sequence shown here is derived from an EMBL/GenBank/DDBJ whole genome shotgun (WGS) entry which is preliminary data.</text>
</comment>
<name>A0A4V2YP22_9PSEU</name>
<evidence type="ECO:0000313" key="1">
    <source>
        <dbReference type="EMBL" id="TDD56117.1"/>
    </source>
</evidence>
<accession>A0A4V2YP22</accession>